<organism evidence="2 3">
    <name type="scientific">Lepeophtheirus salmonis</name>
    <name type="common">Salmon louse</name>
    <name type="synonym">Caligus salmonis</name>
    <dbReference type="NCBI Taxonomy" id="72036"/>
    <lineage>
        <taxon>Eukaryota</taxon>
        <taxon>Metazoa</taxon>
        <taxon>Ecdysozoa</taxon>
        <taxon>Arthropoda</taxon>
        <taxon>Crustacea</taxon>
        <taxon>Multicrustacea</taxon>
        <taxon>Hexanauplia</taxon>
        <taxon>Copepoda</taxon>
        <taxon>Siphonostomatoida</taxon>
        <taxon>Caligidae</taxon>
        <taxon>Lepeophtheirus</taxon>
    </lineage>
</organism>
<evidence type="ECO:0000259" key="1">
    <source>
        <dbReference type="Pfam" id="PF00078"/>
    </source>
</evidence>
<dbReference type="InterPro" id="IPR000477">
    <property type="entry name" value="RT_dom"/>
</dbReference>
<dbReference type="Pfam" id="PF00078">
    <property type="entry name" value="RVT_1"/>
    <property type="match status" value="1"/>
</dbReference>
<dbReference type="InterPro" id="IPR043128">
    <property type="entry name" value="Rev_trsase/Diguanyl_cyclase"/>
</dbReference>
<dbReference type="Gene3D" id="3.30.70.270">
    <property type="match status" value="1"/>
</dbReference>
<dbReference type="GO" id="GO:0071897">
    <property type="term" value="P:DNA biosynthetic process"/>
    <property type="evidence" value="ECO:0007669"/>
    <property type="project" value="UniProtKB-ARBA"/>
</dbReference>
<dbReference type="PANTHER" id="PTHR37984:SF5">
    <property type="entry name" value="PROTEIN NYNRIN-LIKE"/>
    <property type="match status" value="1"/>
</dbReference>
<dbReference type="InterPro" id="IPR043502">
    <property type="entry name" value="DNA/RNA_pol_sf"/>
</dbReference>
<proteinExistence type="predicted"/>
<evidence type="ECO:0000313" key="3">
    <source>
        <dbReference type="Proteomes" id="UP000675881"/>
    </source>
</evidence>
<dbReference type="SUPFAM" id="SSF56672">
    <property type="entry name" value="DNA/RNA polymerases"/>
    <property type="match status" value="1"/>
</dbReference>
<dbReference type="AlphaFoldDB" id="A0A7R8GZ16"/>
<evidence type="ECO:0000313" key="2">
    <source>
        <dbReference type="EMBL" id="CAF2756426.1"/>
    </source>
</evidence>
<protein>
    <submittedName>
        <fullName evidence="2">(salmon louse) hypothetical protein</fullName>
    </submittedName>
</protein>
<reference evidence="2" key="1">
    <citation type="submission" date="2021-02" db="EMBL/GenBank/DDBJ databases">
        <authorList>
            <person name="Bekaert M."/>
        </authorList>
    </citation>
    <scope>NUCLEOTIDE SEQUENCE</scope>
    <source>
        <strain evidence="2">IoA-00</strain>
    </source>
</reference>
<sequence>MLLEETSRKYRAYSVPTMGQFQLQSLALEFMAHLVVFSTLMGVMFPGIPRLVTYIDDILCFGITHNEHVKDLQRIFDILRNEKWKLNPKKCNFGADNVEYLDFNISKDSIRITRDKNLALQNKNYPTTSYQKFKYNLHPIIKIHLQEQWIH</sequence>
<dbReference type="EMBL" id="HG994580">
    <property type="protein sequence ID" value="CAF2756426.1"/>
    <property type="molecule type" value="Genomic_DNA"/>
</dbReference>
<name>A0A7R8GZ16_LEPSM</name>
<dbReference type="Proteomes" id="UP000675881">
    <property type="component" value="Chromosome 1"/>
</dbReference>
<gene>
    <name evidence="2" type="ORF">LSAA_1239</name>
</gene>
<dbReference type="InterPro" id="IPR050951">
    <property type="entry name" value="Retrovirus_Pol_polyprotein"/>
</dbReference>
<accession>A0A7R8GZ16</accession>
<dbReference type="PANTHER" id="PTHR37984">
    <property type="entry name" value="PROTEIN CBG26694"/>
    <property type="match status" value="1"/>
</dbReference>
<keyword evidence="3" id="KW-1185">Reference proteome</keyword>
<feature type="domain" description="Reverse transcriptase" evidence="1">
    <location>
        <begin position="36"/>
        <end position="105"/>
    </location>
</feature>